<dbReference type="Pfam" id="PF25597">
    <property type="entry name" value="SH3_retrovirus"/>
    <property type="match status" value="1"/>
</dbReference>
<dbReference type="GO" id="GO:0016787">
    <property type="term" value="F:hydrolase activity"/>
    <property type="evidence" value="ECO:0007669"/>
    <property type="project" value="UniProtKB-KW"/>
</dbReference>
<proteinExistence type="predicted"/>
<protein>
    <submittedName>
        <fullName evidence="3">Retrovirus-related Pol polyprotein from transposon TNT 1-94</fullName>
        <ecNumber evidence="3">3.1.13.-</ecNumber>
    </submittedName>
</protein>
<organism evidence="3 4">
    <name type="scientific">Apostasia shenzhenica</name>
    <dbReference type="NCBI Taxonomy" id="1088818"/>
    <lineage>
        <taxon>Eukaryota</taxon>
        <taxon>Viridiplantae</taxon>
        <taxon>Streptophyta</taxon>
        <taxon>Embryophyta</taxon>
        <taxon>Tracheophyta</taxon>
        <taxon>Spermatophyta</taxon>
        <taxon>Magnoliopsida</taxon>
        <taxon>Liliopsida</taxon>
        <taxon>Asparagales</taxon>
        <taxon>Orchidaceae</taxon>
        <taxon>Apostasioideae</taxon>
        <taxon>Apostasia</taxon>
    </lineage>
</organism>
<dbReference type="SUPFAM" id="SSF53098">
    <property type="entry name" value="Ribonuclease H-like"/>
    <property type="match status" value="1"/>
</dbReference>
<feature type="compositionally biased region" description="Basic and acidic residues" evidence="1">
    <location>
        <begin position="134"/>
        <end position="160"/>
    </location>
</feature>
<dbReference type="PANTHER" id="PTHR42648">
    <property type="entry name" value="TRANSPOSASE, PUTATIVE-RELATED"/>
    <property type="match status" value="1"/>
</dbReference>
<gene>
    <name evidence="3" type="ORF">AXF42_Ash005010</name>
</gene>
<dbReference type="AlphaFoldDB" id="A0A2I0B866"/>
<name>A0A2I0B866_9ASPA</name>
<evidence type="ECO:0000313" key="4">
    <source>
        <dbReference type="Proteomes" id="UP000236161"/>
    </source>
</evidence>
<keyword evidence="3" id="KW-0378">Hydrolase</keyword>
<dbReference type="InterPro" id="IPR012337">
    <property type="entry name" value="RNaseH-like_sf"/>
</dbReference>
<feature type="region of interest" description="Disordered" evidence="1">
    <location>
        <begin position="116"/>
        <end position="169"/>
    </location>
</feature>
<dbReference type="InterPro" id="IPR039537">
    <property type="entry name" value="Retrotran_Ty1/copia-like"/>
</dbReference>
<dbReference type="Proteomes" id="UP000236161">
    <property type="component" value="Unassembled WGS sequence"/>
</dbReference>
<sequence>MTRFMLHERELPKYFWAEVENMACYVVNRVTVRSILRKTPYELWKGRKSNISHLRMFGCKCFVLNNGKDDSGKFDLKFDEAIFLGYSSTSKANCVYNTRTMLPEKFIHVEFDESNAFSPKRDDNPAEGISLEKLSLEGEGTKAKEEPHHDGVRSHGKEESVNELNLPME</sequence>
<dbReference type="STRING" id="1088818.A0A2I0B866"/>
<evidence type="ECO:0000259" key="2">
    <source>
        <dbReference type="Pfam" id="PF25597"/>
    </source>
</evidence>
<reference evidence="3 4" key="1">
    <citation type="journal article" date="2017" name="Nature">
        <title>The Apostasia genome and the evolution of orchids.</title>
        <authorList>
            <person name="Zhang G.Q."/>
            <person name="Liu K.W."/>
            <person name="Li Z."/>
            <person name="Lohaus R."/>
            <person name="Hsiao Y.Y."/>
            <person name="Niu S.C."/>
            <person name="Wang J.Y."/>
            <person name="Lin Y.C."/>
            <person name="Xu Q."/>
            <person name="Chen L.J."/>
            <person name="Yoshida K."/>
            <person name="Fujiwara S."/>
            <person name="Wang Z.W."/>
            <person name="Zhang Y.Q."/>
            <person name="Mitsuda N."/>
            <person name="Wang M."/>
            <person name="Liu G.H."/>
            <person name="Pecoraro L."/>
            <person name="Huang H.X."/>
            <person name="Xiao X.J."/>
            <person name="Lin M."/>
            <person name="Wu X.Y."/>
            <person name="Wu W.L."/>
            <person name="Chen Y.Y."/>
            <person name="Chang S.B."/>
            <person name="Sakamoto S."/>
            <person name="Ohme-Takagi M."/>
            <person name="Yagi M."/>
            <person name="Zeng S.J."/>
            <person name="Shen C.Y."/>
            <person name="Yeh C.M."/>
            <person name="Luo Y.B."/>
            <person name="Tsai W.C."/>
            <person name="Van de Peer Y."/>
            <person name="Liu Z.J."/>
        </authorList>
    </citation>
    <scope>NUCLEOTIDE SEQUENCE [LARGE SCALE GENOMIC DNA]</scope>
    <source>
        <strain evidence="4">cv. Shenzhen</strain>
        <tissue evidence="3">Stem</tissue>
    </source>
</reference>
<keyword evidence="4" id="KW-1185">Reference proteome</keyword>
<dbReference type="EC" id="3.1.13.-" evidence="3"/>
<dbReference type="EMBL" id="KZ451906">
    <property type="protein sequence ID" value="PKA63998.1"/>
    <property type="molecule type" value="Genomic_DNA"/>
</dbReference>
<dbReference type="OrthoDB" id="786856at2759"/>
<evidence type="ECO:0000313" key="3">
    <source>
        <dbReference type="EMBL" id="PKA63998.1"/>
    </source>
</evidence>
<dbReference type="InterPro" id="IPR057670">
    <property type="entry name" value="SH3_retrovirus"/>
</dbReference>
<feature type="domain" description="Retroviral polymerase SH3-like" evidence="2">
    <location>
        <begin position="59"/>
        <end position="123"/>
    </location>
</feature>
<accession>A0A2I0B866</accession>
<evidence type="ECO:0000256" key="1">
    <source>
        <dbReference type="SAM" id="MobiDB-lite"/>
    </source>
</evidence>
<dbReference type="PANTHER" id="PTHR42648:SF21">
    <property type="entry name" value="CYSTEINE-RICH RLK (RECEPTOR-LIKE PROTEIN KINASE) 8"/>
    <property type="match status" value="1"/>
</dbReference>